<keyword evidence="7" id="KW-1185">Reference proteome</keyword>
<reference evidence="6" key="1">
    <citation type="journal article" date="2018" name="DNA Res.">
        <title>Multiple hybrid de novo genome assembly of finger millet, an orphan allotetraploid crop.</title>
        <authorList>
            <person name="Hatakeyama M."/>
            <person name="Aluri S."/>
            <person name="Balachadran M.T."/>
            <person name="Sivarajan S.R."/>
            <person name="Patrignani A."/>
            <person name="Gruter S."/>
            <person name="Poveda L."/>
            <person name="Shimizu-Inatsugi R."/>
            <person name="Baeten J."/>
            <person name="Francoijs K.J."/>
            <person name="Nataraja K.N."/>
            <person name="Reddy Y.A.N."/>
            <person name="Phadnis S."/>
            <person name="Ravikumar R.L."/>
            <person name="Schlapbach R."/>
            <person name="Sreeman S.M."/>
            <person name="Shimizu K.K."/>
        </authorList>
    </citation>
    <scope>NUCLEOTIDE SEQUENCE</scope>
</reference>
<evidence type="ECO:0000259" key="5">
    <source>
        <dbReference type="PROSITE" id="PS51634"/>
    </source>
</evidence>
<proteinExistence type="inferred from homology"/>
<feature type="region of interest" description="Disordered" evidence="4">
    <location>
        <begin position="1"/>
        <end position="174"/>
    </location>
</feature>
<feature type="compositionally biased region" description="Acidic residues" evidence="4">
    <location>
        <begin position="1"/>
        <end position="17"/>
    </location>
</feature>
<comment type="caution">
    <text evidence="6">The sequence shown here is derived from an EMBL/GenBank/DDBJ whole genome shotgun (WGS) entry which is preliminary data.</text>
</comment>
<protein>
    <recommendedName>
        <fullName evidence="5">CRC domain-containing protein</fullName>
    </recommendedName>
</protein>
<name>A0AAV5DZN9_ELECO</name>
<feature type="compositionally biased region" description="Acidic residues" evidence="4">
    <location>
        <begin position="57"/>
        <end position="101"/>
    </location>
</feature>
<comment type="similarity">
    <text evidence="2">Belongs to the lin-54 family.</text>
</comment>
<reference evidence="6" key="2">
    <citation type="submission" date="2021-12" db="EMBL/GenBank/DDBJ databases">
        <title>Resequencing data analysis of finger millet.</title>
        <authorList>
            <person name="Hatakeyama M."/>
            <person name="Aluri S."/>
            <person name="Balachadran M.T."/>
            <person name="Sivarajan S.R."/>
            <person name="Poveda L."/>
            <person name="Shimizu-Inatsugi R."/>
            <person name="Schlapbach R."/>
            <person name="Sreeman S.M."/>
            <person name="Shimizu K.K."/>
        </authorList>
    </citation>
    <scope>NUCLEOTIDE SEQUENCE</scope>
</reference>
<dbReference type="GO" id="GO:0006355">
    <property type="term" value="P:regulation of DNA-templated transcription"/>
    <property type="evidence" value="ECO:0007669"/>
    <property type="project" value="TreeGrafter"/>
</dbReference>
<accession>A0AAV5DZN9</accession>
<dbReference type="Proteomes" id="UP001054889">
    <property type="component" value="Unassembled WGS sequence"/>
</dbReference>
<dbReference type="SMART" id="SM01114">
    <property type="entry name" value="CXC"/>
    <property type="match status" value="1"/>
</dbReference>
<organism evidence="6 7">
    <name type="scientific">Eleusine coracana subsp. coracana</name>
    <dbReference type="NCBI Taxonomy" id="191504"/>
    <lineage>
        <taxon>Eukaryota</taxon>
        <taxon>Viridiplantae</taxon>
        <taxon>Streptophyta</taxon>
        <taxon>Embryophyta</taxon>
        <taxon>Tracheophyta</taxon>
        <taxon>Spermatophyta</taxon>
        <taxon>Magnoliopsida</taxon>
        <taxon>Liliopsida</taxon>
        <taxon>Poales</taxon>
        <taxon>Poaceae</taxon>
        <taxon>PACMAD clade</taxon>
        <taxon>Chloridoideae</taxon>
        <taxon>Cynodonteae</taxon>
        <taxon>Eleusininae</taxon>
        <taxon>Eleusine</taxon>
    </lineage>
</organism>
<dbReference type="GO" id="GO:0005634">
    <property type="term" value="C:nucleus"/>
    <property type="evidence" value="ECO:0007669"/>
    <property type="project" value="UniProtKB-SubCell"/>
</dbReference>
<evidence type="ECO:0000313" key="6">
    <source>
        <dbReference type="EMBL" id="GJN15355.1"/>
    </source>
</evidence>
<dbReference type="Pfam" id="PF03638">
    <property type="entry name" value="TCR"/>
    <property type="match status" value="1"/>
</dbReference>
<dbReference type="EMBL" id="BQKI01000071">
    <property type="protein sequence ID" value="GJN15355.1"/>
    <property type="molecule type" value="Genomic_DNA"/>
</dbReference>
<feature type="region of interest" description="Disordered" evidence="4">
    <location>
        <begin position="341"/>
        <end position="397"/>
    </location>
</feature>
<comment type="subcellular location">
    <subcellularLocation>
        <location evidence="1">Nucleus</location>
    </subcellularLocation>
</comment>
<dbReference type="PANTHER" id="PTHR12446:SF65">
    <property type="entry name" value="CRC DOMAIN-CONTAINING PROTEIN"/>
    <property type="match status" value="1"/>
</dbReference>
<feature type="compositionally biased region" description="Basic and acidic residues" evidence="4">
    <location>
        <begin position="25"/>
        <end position="37"/>
    </location>
</feature>
<evidence type="ECO:0000313" key="7">
    <source>
        <dbReference type="Proteomes" id="UP001054889"/>
    </source>
</evidence>
<feature type="compositionally biased region" description="Polar residues" evidence="4">
    <location>
        <begin position="341"/>
        <end position="350"/>
    </location>
</feature>
<evidence type="ECO:0000256" key="4">
    <source>
        <dbReference type="SAM" id="MobiDB-lite"/>
    </source>
</evidence>
<dbReference type="PANTHER" id="PTHR12446">
    <property type="entry name" value="TESMIN/TSO1-RELATED"/>
    <property type="match status" value="1"/>
</dbReference>
<evidence type="ECO:0000256" key="2">
    <source>
        <dbReference type="ARBA" id="ARBA00007267"/>
    </source>
</evidence>
<evidence type="ECO:0000256" key="3">
    <source>
        <dbReference type="ARBA" id="ARBA00023242"/>
    </source>
</evidence>
<dbReference type="InterPro" id="IPR028307">
    <property type="entry name" value="Lin-54_fam"/>
</dbReference>
<feature type="domain" description="CRC" evidence="5">
    <location>
        <begin position="175"/>
        <end position="321"/>
    </location>
</feature>
<keyword evidence="3" id="KW-0539">Nucleus</keyword>
<sequence>MDLDSEEEEEEDEEEEEMRIPILKENGKAQGKEEQKGGKSGAAKANAVVEKTKNTDDSDEDETDDSDEDGLSPDEEGDDDDSSDEDDSSEDDEDSDEDDKEETPKKSDKGKKRVAENALKTPASDKKAKVATPSGQKTGGKKNTHVATPHPAKQASKTPANNDKSKSPKSGGSISCNSCSNPYGDPMGAPAVLTAVKMLCLAEAFYYCSENCQCIGCRNTERREAYVEERVQMILKKNPNAFDPKVAIVQEVAQSPAVEEAKQVFVQSYSAAAVLGDKELSDVKGCSCQAIKCSDMNCECFKFMVGCSEICKCEECANSFGGCGITSEAIKVEIKMEEGTQSEQALSSYPNKRPRITGDLSIKSEQHDTGGITNEAINMENPTQSEDASSSDSNKHL</sequence>
<dbReference type="InterPro" id="IPR005172">
    <property type="entry name" value="CRC"/>
</dbReference>
<dbReference type="AlphaFoldDB" id="A0AAV5DZN9"/>
<dbReference type="InterPro" id="IPR033467">
    <property type="entry name" value="Tesmin/TSO1-like_CXC"/>
</dbReference>
<evidence type="ECO:0000256" key="1">
    <source>
        <dbReference type="ARBA" id="ARBA00004123"/>
    </source>
</evidence>
<dbReference type="PROSITE" id="PS51634">
    <property type="entry name" value="CRC"/>
    <property type="match status" value="1"/>
</dbReference>
<feature type="compositionally biased region" description="Polar residues" evidence="4">
    <location>
        <begin position="371"/>
        <end position="397"/>
    </location>
</feature>
<gene>
    <name evidence="6" type="primary">gb02258</name>
    <name evidence="6" type="ORF">PR202_gb02258</name>
</gene>